<dbReference type="CDD" id="cd07812">
    <property type="entry name" value="SRPBCC"/>
    <property type="match status" value="1"/>
</dbReference>
<accession>A0A6J7DAI6</accession>
<keyword evidence="1" id="KW-0472">Membrane</keyword>
<protein>
    <submittedName>
        <fullName evidence="2">Unannotated protein</fullName>
    </submittedName>
</protein>
<proteinExistence type="predicted"/>
<evidence type="ECO:0000256" key="1">
    <source>
        <dbReference type="SAM" id="Phobius"/>
    </source>
</evidence>
<keyword evidence="1" id="KW-1133">Transmembrane helix</keyword>
<dbReference type="SUPFAM" id="SSF55961">
    <property type="entry name" value="Bet v1-like"/>
    <property type="match status" value="1"/>
</dbReference>
<evidence type="ECO:0000313" key="2">
    <source>
        <dbReference type="EMBL" id="CAB4865964.1"/>
    </source>
</evidence>
<reference evidence="2" key="1">
    <citation type="submission" date="2020-05" db="EMBL/GenBank/DDBJ databases">
        <authorList>
            <person name="Chiriac C."/>
            <person name="Salcher M."/>
            <person name="Ghai R."/>
            <person name="Kavagutti S V."/>
        </authorList>
    </citation>
    <scope>NUCLEOTIDE SEQUENCE</scope>
</reference>
<dbReference type="Gene3D" id="3.30.530.20">
    <property type="match status" value="1"/>
</dbReference>
<sequence>MTRIDIKLDLPHGINHVWDHLTDWPSHSEWIPQTVVTVTTRTTGVGTEFVGVTHLGPLRLDDPMTVTGFQTPRAGRASCTITKTGPILGGTAGFALTALDDSTTRLHWFEDIYLKPKGMFWWTAPFALVIGTLAFRSALNAFARTL</sequence>
<name>A0A6J7DAI6_9ZZZZ</name>
<keyword evidence="1" id="KW-0812">Transmembrane</keyword>
<dbReference type="InterPro" id="IPR023393">
    <property type="entry name" value="START-like_dom_sf"/>
</dbReference>
<gene>
    <name evidence="2" type="ORF">UFOPK3364_00504</name>
</gene>
<organism evidence="2">
    <name type="scientific">freshwater metagenome</name>
    <dbReference type="NCBI Taxonomy" id="449393"/>
    <lineage>
        <taxon>unclassified sequences</taxon>
        <taxon>metagenomes</taxon>
        <taxon>ecological metagenomes</taxon>
    </lineage>
</organism>
<feature type="transmembrane region" description="Helical" evidence="1">
    <location>
        <begin position="119"/>
        <end position="139"/>
    </location>
</feature>
<dbReference type="EMBL" id="CAFBLO010000036">
    <property type="protein sequence ID" value="CAB4865964.1"/>
    <property type="molecule type" value="Genomic_DNA"/>
</dbReference>
<dbReference type="AlphaFoldDB" id="A0A6J7DAI6"/>